<keyword evidence="14" id="KW-1185">Reference proteome</keyword>
<dbReference type="PANTHER" id="PTHR33529">
    <property type="entry name" value="SLR0882 PROTEIN-RELATED"/>
    <property type="match status" value="1"/>
</dbReference>
<evidence type="ECO:0000256" key="7">
    <source>
        <dbReference type="ARBA" id="ARBA00022519"/>
    </source>
</evidence>
<evidence type="ECO:0000256" key="1">
    <source>
        <dbReference type="ARBA" id="ARBA00002265"/>
    </source>
</evidence>
<dbReference type="InterPro" id="IPR005495">
    <property type="entry name" value="LptG/LptF_permease"/>
</dbReference>
<keyword evidence="6" id="KW-1003">Cell membrane</keyword>
<proteinExistence type="inferred from homology"/>
<feature type="transmembrane region" description="Helical" evidence="12">
    <location>
        <begin position="342"/>
        <end position="363"/>
    </location>
</feature>
<evidence type="ECO:0000256" key="11">
    <source>
        <dbReference type="ARBA" id="ARBA00026081"/>
    </source>
</evidence>
<dbReference type="RefSeq" id="WP_208147239.1">
    <property type="nucleotide sequence ID" value="NZ_JAGETV010000002.1"/>
</dbReference>
<protein>
    <recommendedName>
        <fullName evidence="4">Lipopolysaccharide export system permease protein LptF</fullName>
    </recommendedName>
</protein>
<evidence type="ECO:0000256" key="3">
    <source>
        <dbReference type="ARBA" id="ARBA00007725"/>
    </source>
</evidence>
<dbReference type="Proteomes" id="UP000664835">
    <property type="component" value="Unassembled WGS sequence"/>
</dbReference>
<evidence type="ECO:0000256" key="2">
    <source>
        <dbReference type="ARBA" id="ARBA00004429"/>
    </source>
</evidence>
<dbReference type="InterPro" id="IPR030922">
    <property type="entry name" value="LptF"/>
</dbReference>
<dbReference type="Pfam" id="PF03739">
    <property type="entry name" value="LptF_LptG"/>
    <property type="match status" value="1"/>
</dbReference>
<comment type="subunit">
    <text evidence="11">Component of the lipopolysaccharide transport and assembly complex. The LptBFG transporter is composed of two ATP-binding proteins (LptB) and two transmembrane proteins (LptF and LptG).</text>
</comment>
<feature type="transmembrane region" description="Helical" evidence="12">
    <location>
        <begin position="12"/>
        <end position="30"/>
    </location>
</feature>
<dbReference type="EMBL" id="JAGETV010000002">
    <property type="protein sequence ID" value="MBO1926384.1"/>
    <property type="molecule type" value="Genomic_DNA"/>
</dbReference>
<gene>
    <name evidence="13" type="primary">lptF</name>
    <name evidence="13" type="ORF">J3998_02260</name>
</gene>
<accession>A0ABS3Q237</accession>
<keyword evidence="5" id="KW-0813">Transport</keyword>
<keyword evidence="7" id="KW-0997">Cell inner membrane</keyword>
<evidence type="ECO:0000256" key="5">
    <source>
        <dbReference type="ARBA" id="ARBA00022448"/>
    </source>
</evidence>
<evidence type="ECO:0000256" key="6">
    <source>
        <dbReference type="ARBA" id="ARBA00022475"/>
    </source>
</evidence>
<sequence length="384" mass="43089">MRIIDRMLLRELTLTFLAVISVLLLITYGGEATKLLGRALDGRVPVNLVGQLLLLKLPDVLGMIIPLSVLIAVVLTFGRLYQDQEMVVLSSSGVSPNYFRKLLMWFLLPITLLLYLLLNVLDPMALQYEKKLLVENQSISPIAALQEGKFNPLPKDKGVLYAKRINADGTLEQVWIKYRDGSNDLILMAPSGKFVREKNGLVLRLQDGWRYQNLHGSLQTQSQMQSPPADGLEVQSFELFEGVIPELSIEQSKLREREMFTWQLLDSDSAKTQALIQWRLNMPLGVLVLGLIGLMLSKSGPRQGRFGKMFLAIVVFILFNQALSAGESAIEKGHWLAEIGLWPIPLLFLLVGLGLFAWLQATLRRWLISTKIKPQRIDSSGAKS</sequence>
<reference evidence="13 14" key="1">
    <citation type="submission" date="2021-03" db="EMBL/GenBank/DDBJ databases">
        <title>Thiomicrorhabdus sp.nov.,novel sulfur-oxidizing bacteria isolated from coastal sediment.</title>
        <authorList>
            <person name="Liu X."/>
        </authorList>
    </citation>
    <scope>NUCLEOTIDE SEQUENCE [LARGE SCALE GENOMIC DNA]</scope>
    <source>
        <strain evidence="13 14">6S2-11</strain>
    </source>
</reference>
<feature type="transmembrane region" description="Helical" evidence="12">
    <location>
        <begin position="60"/>
        <end position="81"/>
    </location>
</feature>
<dbReference type="NCBIfam" id="TIGR04407">
    <property type="entry name" value="LptF_YjgP"/>
    <property type="match status" value="1"/>
</dbReference>
<dbReference type="PANTHER" id="PTHR33529:SF7">
    <property type="entry name" value="LIPOPOLYSACCHARIDE EXPORT SYSTEM PERMEASE PROTEIN LPTF"/>
    <property type="match status" value="1"/>
</dbReference>
<organism evidence="13 14">
    <name type="scientific">Thiomicrorhabdus marina</name>
    <dbReference type="NCBI Taxonomy" id="2818442"/>
    <lineage>
        <taxon>Bacteria</taxon>
        <taxon>Pseudomonadati</taxon>
        <taxon>Pseudomonadota</taxon>
        <taxon>Gammaproteobacteria</taxon>
        <taxon>Thiotrichales</taxon>
        <taxon>Piscirickettsiaceae</taxon>
        <taxon>Thiomicrorhabdus</taxon>
    </lineage>
</organism>
<comment type="subcellular location">
    <subcellularLocation>
        <location evidence="2">Cell inner membrane</location>
        <topology evidence="2">Multi-pass membrane protein</topology>
    </subcellularLocation>
</comment>
<evidence type="ECO:0000256" key="8">
    <source>
        <dbReference type="ARBA" id="ARBA00022692"/>
    </source>
</evidence>
<keyword evidence="8 12" id="KW-0812">Transmembrane</keyword>
<evidence type="ECO:0000313" key="13">
    <source>
        <dbReference type="EMBL" id="MBO1926384.1"/>
    </source>
</evidence>
<feature type="transmembrane region" description="Helical" evidence="12">
    <location>
        <begin position="102"/>
        <end position="121"/>
    </location>
</feature>
<evidence type="ECO:0000256" key="9">
    <source>
        <dbReference type="ARBA" id="ARBA00022989"/>
    </source>
</evidence>
<evidence type="ECO:0000256" key="10">
    <source>
        <dbReference type="ARBA" id="ARBA00023136"/>
    </source>
</evidence>
<keyword evidence="10 12" id="KW-0472">Membrane</keyword>
<feature type="transmembrane region" description="Helical" evidence="12">
    <location>
        <begin position="309"/>
        <end position="330"/>
    </location>
</feature>
<name>A0ABS3Q237_9GAMM</name>
<comment type="caution">
    <text evidence="13">The sequence shown here is derived from an EMBL/GenBank/DDBJ whole genome shotgun (WGS) entry which is preliminary data.</text>
</comment>
<evidence type="ECO:0000256" key="4">
    <source>
        <dbReference type="ARBA" id="ARBA00014213"/>
    </source>
</evidence>
<evidence type="ECO:0000313" key="14">
    <source>
        <dbReference type="Proteomes" id="UP000664835"/>
    </source>
</evidence>
<comment type="similarity">
    <text evidence="3">Belongs to the LptF/LptG family.</text>
</comment>
<evidence type="ECO:0000256" key="12">
    <source>
        <dbReference type="SAM" id="Phobius"/>
    </source>
</evidence>
<feature type="transmembrane region" description="Helical" evidence="12">
    <location>
        <begin position="278"/>
        <end position="297"/>
    </location>
</feature>
<keyword evidence="9 12" id="KW-1133">Transmembrane helix</keyword>
<comment type="function">
    <text evidence="1">Part of the ABC transporter complex LptBFG involved in the translocation of lipopolysaccharide (LPS) from the inner membrane to the outer membrane.</text>
</comment>